<dbReference type="PATRIC" id="fig|445709.3.peg.489"/>
<gene>
    <name evidence="2" type="ORF">ABW99_02240</name>
</gene>
<dbReference type="KEGG" id="ptx:ABW99_02240"/>
<dbReference type="PROSITE" id="PS51257">
    <property type="entry name" value="PROKAR_LIPOPROTEIN"/>
    <property type="match status" value="1"/>
</dbReference>
<organism evidence="2 3">
    <name type="scientific">Pandoraea thiooxydans</name>
    <dbReference type="NCBI Taxonomy" id="445709"/>
    <lineage>
        <taxon>Bacteria</taxon>
        <taxon>Pseudomonadati</taxon>
        <taxon>Pseudomonadota</taxon>
        <taxon>Betaproteobacteria</taxon>
        <taxon>Burkholderiales</taxon>
        <taxon>Burkholderiaceae</taxon>
        <taxon>Pandoraea</taxon>
    </lineage>
</organism>
<name>A0A0G3EMI6_9BURK</name>
<evidence type="ECO:0008006" key="4">
    <source>
        <dbReference type="Google" id="ProtNLM"/>
    </source>
</evidence>
<dbReference type="STRING" id="445709.ABW99_02240"/>
<feature type="chain" id="PRO_5002553513" description="Lipoprotein" evidence="1">
    <location>
        <begin position="23"/>
        <end position="145"/>
    </location>
</feature>
<feature type="signal peptide" evidence="1">
    <location>
        <begin position="1"/>
        <end position="22"/>
    </location>
</feature>
<dbReference type="Proteomes" id="UP000036700">
    <property type="component" value="Chromosome"/>
</dbReference>
<keyword evidence="1" id="KW-0732">Signal</keyword>
<dbReference type="RefSeq" id="WP_047212761.1">
    <property type="nucleotide sequence ID" value="NZ_CP011568.3"/>
</dbReference>
<evidence type="ECO:0000313" key="2">
    <source>
        <dbReference type="EMBL" id="AKJ67224.1"/>
    </source>
</evidence>
<evidence type="ECO:0000256" key="1">
    <source>
        <dbReference type="SAM" id="SignalP"/>
    </source>
</evidence>
<evidence type="ECO:0000313" key="3">
    <source>
        <dbReference type="Proteomes" id="UP000036700"/>
    </source>
</evidence>
<keyword evidence="3" id="KW-1185">Reference proteome</keyword>
<dbReference type="EMBL" id="CP011568">
    <property type="protein sequence ID" value="AKJ67224.1"/>
    <property type="molecule type" value="Genomic_DNA"/>
</dbReference>
<reference evidence="3" key="1">
    <citation type="submission" date="2015-06" db="EMBL/GenBank/DDBJ databases">
        <authorList>
            <person name="Lim Y.L."/>
            <person name="Ee R."/>
            <person name="Yong D."/>
            <person name="How K.Y."/>
            <person name="Yin W.F."/>
            <person name="Chan K.G."/>
        </authorList>
    </citation>
    <scope>NUCLEOTIDE SEQUENCE [LARGE SCALE GENOMIC DNA]</scope>
    <source>
        <strain evidence="3">DSM 25325</strain>
    </source>
</reference>
<dbReference type="AlphaFoldDB" id="A0A0G3EMI6"/>
<proteinExistence type="predicted"/>
<protein>
    <recommendedName>
        <fullName evidence="4">Lipoprotein</fullName>
    </recommendedName>
</protein>
<accession>A0A0G3EMI6</accession>
<sequence length="145" mass="15474">MSKRLSGSVGLMLAAGVLAGCAAQLPSADPVAPAKHDKIETVVMPAYRASSADVRANAPQLDEHARRVEWRVASCISYAWRRQPGIQVDVVQIDHGRSVQASHAGEGEVAVADVTWQPRHRGSTVKFYQADGAPQALLGALKHCL</sequence>